<keyword evidence="3" id="KW-1185">Reference proteome</keyword>
<dbReference type="Proteomes" id="UP000198287">
    <property type="component" value="Unassembled WGS sequence"/>
</dbReference>
<feature type="transmembrane region" description="Helical" evidence="1">
    <location>
        <begin position="131"/>
        <end position="150"/>
    </location>
</feature>
<proteinExistence type="predicted"/>
<keyword evidence="1" id="KW-1133">Transmembrane helix</keyword>
<feature type="transmembrane region" description="Helical" evidence="1">
    <location>
        <begin position="188"/>
        <end position="210"/>
    </location>
</feature>
<feature type="transmembrane region" description="Helical" evidence="1">
    <location>
        <begin position="346"/>
        <end position="370"/>
    </location>
</feature>
<gene>
    <name evidence="2" type="ORF">Fcan01_00325</name>
</gene>
<reference evidence="2 3" key="1">
    <citation type="submission" date="2015-12" db="EMBL/GenBank/DDBJ databases">
        <title>The genome of Folsomia candida.</title>
        <authorList>
            <person name="Faddeeva A."/>
            <person name="Derks M.F."/>
            <person name="Anvar Y."/>
            <person name="Smit S."/>
            <person name="Van Straalen N."/>
            <person name="Roelofs D."/>
        </authorList>
    </citation>
    <scope>NUCLEOTIDE SEQUENCE [LARGE SCALE GENOMIC DNA]</scope>
    <source>
        <strain evidence="2 3">VU population</strain>
        <tissue evidence="2">Whole body</tissue>
    </source>
</reference>
<dbReference type="OrthoDB" id="8297494at2759"/>
<feature type="transmembrane region" description="Helical" evidence="1">
    <location>
        <begin position="106"/>
        <end position="125"/>
    </location>
</feature>
<sequence length="445" mass="50799">METIDEPLAMIYDPQEIDTGLILFPGTTLVPPGSLKRSMINKIPCLIWTEIRFNQKMYTTHFMPFLLRHLKLCRRLNSVLFDFDRKSGNLVMTKNPAQIRMFRLQIVFHLAYCIIIVGHLSFSALTKAKQFQGFVILCMYIIILCGRWNYDLDVAIVQIINSAITFENKIFQETRALGANIETKLMKLFLHVTFYSVIAVIVAIPGLILLDPCSPPFLLSIREDCASMTWTTSIGVQHLAVLYETWMLMHVIMGGTMEIIYILFAGIVSLLNYFAELNRKIRVSETAADFKTCTKLYRSIQILEKMFNGFLMVRLVPVYMLLMPTLQILTQYVSIMMHDEIPMPAFLIFPLVWGNVFVNNIFVFTLASWVNNISTKILRETVNAMVRYGWGGRRSAIIKGAKACTVLKIKFCSNFIDSGTPLVIQNFCLAQTMSLILISGSRKGR</sequence>
<feature type="transmembrane region" description="Helical" evidence="1">
    <location>
        <begin position="306"/>
        <end position="326"/>
    </location>
</feature>
<accession>A0A226EY66</accession>
<evidence type="ECO:0000256" key="1">
    <source>
        <dbReference type="SAM" id="Phobius"/>
    </source>
</evidence>
<keyword evidence="1" id="KW-0472">Membrane</keyword>
<name>A0A226EY66_FOLCA</name>
<dbReference type="AlphaFoldDB" id="A0A226EY66"/>
<comment type="caution">
    <text evidence="2">The sequence shown here is derived from an EMBL/GenBank/DDBJ whole genome shotgun (WGS) entry which is preliminary data.</text>
</comment>
<dbReference type="EMBL" id="LNIX01000001">
    <property type="protein sequence ID" value="OXA62542.1"/>
    <property type="molecule type" value="Genomic_DNA"/>
</dbReference>
<protein>
    <recommendedName>
        <fullName evidence="4">Odorant receptor</fullName>
    </recommendedName>
</protein>
<keyword evidence="1" id="KW-0812">Transmembrane</keyword>
<feature type="transmembrane region" description="Helical" evidence="1">
    <location>
        <begin position="247"/>
        <end position="274"/>
    </location>
</feature>
<organism evidence="2 3">
    <name type="scientific">Folsomia candida</name>
    <name type="common">Springtail</name>
    <dbReference type="NCBI Taxonomy" id="158441"/>
    <lineage>
        <taxon>Eukaryota</taxon>
        <taxon>Metazoa</taxon>
        <taxon>Ecdysozoa</taxon>
        <taxon>Arthropoda</taxon>
        <taxon>Hexapoda</taxon>
        <taxon>Collembola</taxon>
        <taxon>Entomobryomorpha</taxon>
        <taxon>Isotomoidea</taxon>
        <taxon>Isotomidae</taxon>
        <taxon>Proisotominae</taxon>
        <taxon>Folsomia</taxon>
    </lineage>
</organism>
<evidence type="ECO:0008006" key="4">
    <source>
        <dbReference type="Google" id="ProtNLM"/>
    </source>
</evidence>
<evidence type="ECO:0000313" key="2">
    <source>
        <dbReference type="EMBL" id="OXA62542.1"/>
    </source>
</evidence>
<evidence type="ECO:0000313" key="3">
    <source>
        <dbReference type="Proteomes" id="UP000198287"/>
    </source>
</evidence>